<proteinExistence type="predicted"/>
<feature type="region of interest" description="Disordered" evidence="1">
    <location>
        <begin position="415"/>
        <end position="438"/>
    </location>
</feature>
<keyword evidence="3" id="KW-1185">Reference proteome</keyword>
<dbReference type="VEuPathDB" id="FungiDB:jhhlp_008161"/>
<dbReference type="Proteomes" id="UP000233524">
    <property type="component" value="Unassembled WGS sequence"/>
</dbReference>
<evidence type="ECO:0000313" key="3">
    <source>
        <dbReference type="Proteomes" id="UP000233524"/>
    </source>
</evidence>
<name>A0A2N3MZQ4_9PEZI</name>
<gene>
    <name evidence="2" type="ORF">jhhlp_008161</name>
</gene>
<comment type="caution">
    <text evidence="2">The sequence shown here is derived from an EMBL/GenBank/DDBJ whole genome shotgun (WGS) entry which is preliminary data.</text>
</comment>
<feature type="compositionally biased region" description="Basic and acidic residues" evidence="1">
    <location>
        <begin position="538"/>
        <end position="561"/>
    </location>
</feature>
<feature type="region of interest" description="Disordered" evidence="1">
    <location>
        <begin position="513"/>
        <end position="570"/>
    </location>
</feature>
<dbReference type="OrthoDB" id="10256774at2759"/>
<dbReference type="InParanoid" id="A0A2N3MZQ4"/>
<dbReference type="SUPFAM" id="SSF56399">
    <property type="entry name" value="ADP-ribosylation"/>
    <property type="match status" value="1"/>
</dbReference>
<protein>
    <submittedName>
        <fullName evidence="2">Uncharacterized protein</fullName>
    </submittedName>
</protein>
<evidence type="ECO:0000313" key="2">
    <source>
        <dbReference type="EMBL" id="PKS05642.1"/>
    </source>
</evidence>
<evidence type="ECO:0000256" key="1">
    <source>
        <dbReference type="SAM" id="MobiDB-lite"/>
    </source>
</evidence>
<organism evidence="2 3">
    <name type="scientific">Lomentospora prolificans</name>
    <dbReference type="NCBI Taxonomy" id="41688"/>
    <lineage>
        <taxon>Eukaryota</taxon>
        <taxon>Fungi</taxon>
        <taxon>Dikarya</taxon>
        <taxon>Ascomycota</taxon>
        <taxon>Pezizomycotina</taxon>
        <taxon>Sordariomycetes</taxon>
        <taxon>Hypocreomycetidae</taxon>
        <taxon>Microascales</taxon>
        <taxon>Microascaceae</taxon>
        <taxon>Lomentospora</taxon>
    </lineage>
</organism>
<dbReference type="Gene3D" id="3.90.228.10">
    <property type="match status" value="1"/>
</dbReference>
<accession>A0A2N3MZQ4</accession>
<dbReference type="EMBL" id="NLAX01001584">
    <property type="protein sequence ID" value="PKS05642.1"/>
    <property type="molecule type" value="Genomic_DNA"/>
</dbReference>
<feature type="compositionally biased region" description="Polar residues" evidence="1">
    <location>
        <begin position="422"/>
        <end position="434"/>
    </location>
</feature>
<reference evidence="2 3" key="1">
    <citation type="journal article" date="2017" name="G3 (Bethesda)">
        <title>First Draft Genome Sequence of the Pathogenic Fungus Lomentospora prolificans (Formerly Scedosporium prolificans).</title>
        <authorList>
            <person name="Luo R."/>
            <person name="Zimin A."/>
            <person name="Workman R."/>
            <person name="Fan Y."/>
            <person name="Pertea G."/>
            <person name="Grossman N."/>
            <person name="Wear M.P."/>
            <person name="Jia B."/>
            <person name="Miller H."/>
            <person name="Casadevall A."/>
            <person name="Timp W."/>
            <person name="Zhang S.X."/>
            <person name="Salzberg S.L."/>
        </authorList>
    </citation>
    <scope>NUCLEOTIDE SEQUENCE [LARGE SCALE GENOMIC DNA]</scope>
    <source>
        <strain evidence="2 3">JHH-5317</strain>
    </source>
</reference>
<sequence length="570" mass="64548">MNSVFSEEDLVQLSFLRDEEVDTLVSAGHLAENCRLDTPLEGTVEFSFPEIILRVTPGPFYPILVESEGFLTIENLQMSRAPCDALRARLLSIYDEALQTNTLSMWEAREDLNPYGIFERTMVVSQLVEAARDSLQKYREATAERLKKHHGIEAAPVIEDELQLKRLGEIKSSSEMARELVGSPADVVKHIPSYMRVLHVEEVLRTGLARRFYQAKEAMYTRLSHNMSRGALAPYIAPGVSLKRTEDAVAHIVKPRLTFHGTRRSNVPLIVRHGFLKPGSLIPDASKADPQFHRVQQGATYGQGIYSSPSAQFSLDYSGWHCEPTPANEYFGLKLIVCATLMGRFARVDRSDDLRMSKTALPGKDSHIANRDLEYIVFDAAHILPVYVIHLDWGADNRFHYIPQNRWEWQAPSRNNAKRDNSLTPTMAGISSMTPGDRQRAKEAVMARARKWFPYGYGPGTNGNFVVEDVGEVSDDEEEYGEFQNMRLDEGTAKQNDNTDSYWSWVKAASMEDAPSEPTLDEYSEARHPKDYAPSSLEWDKIVLPDEERPGEDREDDEPRIPEWFASAMD</sequence>
<dbReference type="AlphaFoldDB" id="A0A2N3MZQ4"/>